<dbReference type="EMBL" id="DSOK01000115">
    <property type="protein sequence ID" value="HEN14541.1"/>
    <property type="molecule type" value="Genomic_DNA"/>
</dbReference>
<dbReference type="Pfam" id="PF00293">
    <property type="entry name" value="NUDIX"/>
    <property type="match status" value="1"/>
</dbReference>
<dbReference type="SUPFAM" id="SSF55811">
    <property type="entry name" value="Nudix"/>
    <property type="match status" value="1"/>
</dbReference>
<dbReference type="InterPro" id="IPR000086">
    <property type="entry name" value="NUDIX_hydrolase_dom"/>
</dbReference>
<keyword evidence="1" id="KW-0378">Hydrolase</keyword>
<dbReference type="InterPro" id="IPR020084">
    <property type="entry name" value="NUDIX_hydrolase_CS"/>
</dbReference>
<dbReference type="PROSITE" id="PS00893">
    <property type="entry name" value="NUDIX_BOX"/>
    <property type="match status" value="1"/>
</dbReference>
<dbReference type="PANTHER" id="PTHR10885:SF0">
    <property type="entry name" value="ISOPENTENYL-DIPHOSPHATE DELTA-ISOMERASE"/>
    <property type="match status" value="1"/>
</dbReference>
<comment type="caution">
    <text evidence="3">The sequence shown here is derived from an EMBL/GenBank/DDBJ whole genome shotgun (WGS) entry which is preliminary data.</text>
</comment>
<organism evidence="3">
    <name type="scientific">Schlesneria paludicola</name>
    <dbReference type="NCBI Taxonomy" id="360056"/>
    <lineage>
        <taxon>Bacteria</taxon>
        <taxon>Pseudomonadati</taxon>
        <taxon>Planctomycetota</taxon>
        <taxon>Planctomycetia</taxon>
        <taxon>Planctomycetales</taxon>
        <taxon>Planctomycetaceae</taxon>
        <taxon>Schlesneria</taxon>
    </lineage>
</organism>
<proteinExistence type="predicted"/>
<protein>
    <submittedName>
        <fullName evidence="3">NUDIX domain-containing protein</fullName>
    </submittedName>
</protein>
<accession>A0A7C2JZK9</accession>
<dbReference type="InterPro" id="IPR015797">
    <property type="entry name" value="NUDIX_hydrolase-like_dom_sf"/>
</dbReference>
<dbReference type="PROSITE" id="PS51462">
    <property type="entry name" value="NUDIX"/>
    <property type="match status" value="1"/>
</dbReference>
<dbReference type="Gene3D" id="3.90.79.10">
    <property type="entry name" value="Nucleoside Triphosphate Pyrophosphohydrolase"/>
    <property type="match status" value="1"/>
</dbReference>
<evidence type="ECO:0000259" key="2">
    <source>
        <dbReference type="PROSITE" id="PS51462"/>
    </source>
</evidence>
<reference evidence="3" key="1">
    <citation type="journal article" date="2020" name="mSystems">
        <title>Genome- and Community-Level Interaction Insights into Carbon Utilization and Element Cycling Functions of Hydrothermarchaeota in Hydrothermal Sediment.</title>
        <authorList>
            <person name="Zhou Z."/>
            <person name="Liu Y."/>
            <person name="Xu W."/>
            <person name="Pan J."/>
            <person name="Luo Z.H."/>
            <person name="Li M."/>
        </authorList>
    </citation>
    <scope>NUCLEOTIDE SEQUENCE [LARGE SCALE GENOMIC DNA]</scope>
    <source>
        <strain evidence="3">SpSt-339</strain>
    </source>
</reference>
<feature type="domain" description="Nudix hydrolase" evidence="2">
    <location>
        <begin position="33"/>
        <end position="160"/>
    </location>
</feature>
<evidence type="ECO:0000313" key="3">
    <source>
        <dbReference type="EMBL" id="HEN14541.1"/>
    </source>
</evidence>
<sequence>MRGIAVDEQFDVVDEDDRVIGVAPRSVVHARRWRHRAVHIFVFKTSGELLVHQRSAAKDEYPLRWTSSASGHLHAGEDYAAAAHRELLEELGLQGHLEFLQKFVASEATSFEHSALYRLVTDTAPRFDAGEIASGGYWPLRAVADWIDRHPDDFTPCFVTLFRWYERQFGAT</sequence>
<dbReference type="AlphaFoldDB" id="A0A7C2JZK9"/>
<dbReference type="CDD" id="cd04692">
    <property type="entry name" value="NUDIX_Hydrolase"/>
    <property type="match status" value="1"/>
</dbReference>
<dbReference type="PANTHER" id="PTHR10885">
    <property type="entry name" value="ISOPENTENYL-DIPHOSPHATE DELTA-ISOMERASE"/>
    <property type="match status" value="1"/>
</dbReference>
<name>A0A7C2JZK9_9PLAN</name>
<gene>
    <name evidence="3" type="ORF">ENQ76_03625</name>
</gene>
<dbReference type="GO" id="GO:0016787">
    <property type="term" value="F:hydrolase activity"/>
    <property type="evidence" value="ECO:0007669"/>
    <property type="project" value="UniProtKB-KW"/>
</dbReference>
<evidence type="ECO:0000256" key="1">
    <source>
        <dbReference type="ARBA" id="ARBA00022801"/>
    </source>
</evidence>